<proteinExistence type="inferred from homology"/>
<dbReference type="InterPro" id="IPR004764">
    <property type="entry name" value="MdtF-like"/>
</dbReference>
<dbReference type="Gene3D" id="3.30.70.1430">
    <property type="entry name" value="Multidrug efflux transporter AcrB pore domain"/>
    <property type="match status" value="2"/>
</dbReference>
<feature type="transmembrane region" description="Helical" evidence="9">
    <location>
        <begin position="872"/>
        <end position="890"/>
    </location>
</feature>
<sequence length="1063" mass="115952">MKGNIFIKRPVMALSISILILIVGFISLGTLPVEQYPDIAPPTVRVEATYTGANAEAVMNSVIMPLEESINGVENMIYITSTATNSGSAEILVYFKQGTDPDMAAVNVQNRVSKAQGLLPSEVTKIGVSTTKRQNSFLQIDGLISPDKRYDETFLANYLDINVIPAIKRIQGVGDAQLLGDTYSMRIWMKPELMAQYGLVPSDVTAVLGEQNIEAPTGSLGENSDHVFQYTMKYKGRLKSTEEFENIVIRSQADGSVLRLKDIAEVELGRLSYGFHGEVDGVPGVIFMVYQVAGANATAVNQEISELLDDMSKELPTGTEFVQMMSVNDFLFASIHNVVETLVIAIILVVLVVYFFLQDFKSTLIPSISIIVSLIGTFACLQIAGFSINILTLFALVLAIGTVVDDAIIVVEAVQAKFDVGYKSSYLATKDAMSDVTMAVISCTCVFMAVFIPVTFMGGTSGVFYTQFGVTMAVAVGLSCINALTLCPALCAMLMKPSDGEKGAKSFNGRVRAAYNASYNALLGKYKKGLMFLFHHRWMTWTAFGVAIVLLVFLMSTTKTGLVPQEDQGVMMVNVSTSPGNTLVETDKVLDKVENILRNTPEVEHYSRTAGFGLISGQGTSYATLIIRMRNWDERKGEEHTVDAVMKRLNAQFALIKEAQIFCFQPAMIPGYGTGNSTELYLEDKTGGEMATFYQLAMQYLGALNQRPEVAMAYTSYAMNFPQISVDVDAAKCKRAGISPNTVLDALGSYCGGSYVSNFNKFGKVYRVMLQASPETRLDKHALDNMFVRNGEEMAPISQFVTVKNVLGAEVAKRFNLYNTITVNVNAAEGYSTGEVQQAIKEVAEQMLPTGYGYEYGGMAREEASSGGAQTVFVYVLCVVLIYLILSCLYESFLVPLAVILSVPFGLMGSFLFAKIAGLENNIYLQTGVIMLIGLLAKTAILITEYAIERRRKGMGIVSAAYSAAQARLRPILMTVLTMIFGMLPLMFSTGAGANGNGSLATGVVGGISVGTLALLFVVPVFFIFFEYLQEKLRKPKQEDEDMQVMYEKIKTQVERDALNTNS</sequence>
<dbReference type="PANTHER" id="PTHR32063:SF9">
    <property type="entry name" value="SIMILAR TO MULTIDRUG RESISTANCE PROTEIN MEXB"/>
    <property type="match status" value="1"/>
</dbReference>
<feature type="transmembrane region" description="Helical" evidence="9">
    <location>
        <begin position="390"/>
        <end position="411"/>
    </location>
</feature>
<feature type="transmembrane region" description="Helical" evidence="9">
    <location>
        <begin position="969"/>
        <end position="988"/>
    </location>
</feature>
<evidence type="ECO:0000256" key="4">
    <source>
        <dbReference type="ARBA" id="ARBA00022475"/>
    </source>
</evidence>
<keyword evidence="6 9" id="KW-0812">Transmembrane</keyword>
<evidence type="ECO:0000256" key="2">
    <source>
        <dbReference type="ARBA" id="ARBA00010942"/>
    </source>
</evidence>
<gene>
    <name evidence="10" type="ORF">NEE14_010035</name>
</gene>
<dbReference type="Gene3D" id="3.30.70.1320">
    <property type="entry name" value="Multidrug efflux transporter AcrB pore domain like"/>
    <property type="match status" value="1"/>
</dbReference>
<evidence type="ECO:0000256" key="3">
    <source>
        <dbReference type="ARBA" id="ARBA00022448"/>
    </source>
</evidence>
<dbReference type="SUPFAM" id="SSF82693">
    <property type="entry name" value="Multidrug efflux transporter AcrB pore domain, PN1, PN2, PC1 and PC2 subdomains"/>
    <property type="match status" value="3"/>
</dbReference>
<keyword evidence="4" id="KW-1003">Cell membrane</keyword>
<dbReference type="InterPro" id="IPR027463">
    <property type="entry name" value="AcrB_DN_DC_subdom"/>
</dbReference>
<keyword evidence="5" id="KW-0997">Cell inner membrane</keyword>
<dbReference type="Gene3D" id="3.30.2090.10">
    <property type="entry name" value="Multidrug efflux transporter AcrB TolC docking domain, DN and DC subdomains"/>
    <property type="match status" value="2"/>
</dbReference>
<dbReference type="SUPFAM" id="SSF82714">
    <property type="entry name" value="Multidrug efflux transporter AcrB TolC docking domain, DN and DC subdomains"/>
    <property type="match status" value="2"/>
</dbReference>
<comment type="subcellular location">
    <subcellularLocation>
        <location evidence="1">Cell inner membrane</location>
        <topology evidence="1">Multi-pass membrane protein</topology>
    </subcellularLocation>
</comment>
<dbReference type="Proteomes" id="UP001320603">
    <property type="component" value="Chromosome"/>
</dbReference>
<dbReference type="PANTHER" id="PTHR32063">
    <property type="match status" value="1"/>
</dbReference>
<dbReference type="PRINTS" id="PR00702">
    <property type="entry name" value="ACRIFLAVINRP"/>
</dbReference>
<dbReference type="InterPro" id="IPR001036">
    <property type="entry name" value="Acrflvin-R"/>
</dbReference>
<feature type="transmembrane region" description="Helical" evidence="9">
    <location>
        <begin position="1000"/>
        <end position="1026"/>
    </location>
</feature>
<dbReference type="Pfam" id="PF00873">
    <property type="entry name" value="ACR_tran"/>
    <property type="match status" value="1"/>
</dbReference>
<evidence type="ECO:0000256" key="6">
    <source>
        <dbReference type="ARBA" id="ARBA00022692"/>
    </source>
</evidence>
<feature type="transmembrane region" description="Helical" evidence="9">
    <location>
        <begin position="330"/>
        <end position="357"/>
    </location>
</feature>
<feature type="transmembrane region" description="Helical" evidence="9">
    <location>
        <begin position="923"/>
        <end position="948"/>
    </location>
</feature>
<dbReference type="Gene3D" id="1.20.1640.10">
    <property type="entry name" value="Multidrug efflux transporter AcrB transmembrane domain"/>
    <property type="match status" value="2"/>
</dbReference>
<evidence type="ECO:0000256" key="7">
    <source>
        <dbReference type="ARBA" id="ARBA00022989"/>
    </source>
</evidence>
<feature type="transmembrane region" description="Helical" evidence="9">
    <location>
        <begin position="432"/>
        <end position="456"/>
    </location>
</feature>
<evidence type="ECO:0000256" key="9">
    <source>
        <dbReference type="SAM" id="Phobius"/>
    </source>
</evidence>
<keyword evidence="11" id="KW-1185">Reference proteome</keyword>
<dbReference type="EMBL" id="CP146284">
    <property type="protein sequence ID" value="WWV65350.1"/>
    <property type="molecule type" value="Genomic_DNA"/>
</dbReference>
<feature type="transmembrane region" description="Helical" evidence="9">
    <location>
        <begin position="468"/>
        <end position="495"/>
    </location>
</feature>
<feature type="transmembrane region" description="Helical" evidence="9">
    <location>
        <begin position="364"/>
        <end position="384"/>
    </location>
</feature>
<protein>
    <submittedName>
        <fullName evidence="10">Efflux RND transporter permease subunit</fullName>
    </submittedName>
</protein>
<evidence type="ECO:0000256" key="5">
    <source>
        <dbReference type="ARBA" id="ARBA00022519"/>
    </source>
</evidence>
<evidence type="ECO:0000256" key="8">
    <source>
        <dbReference type="ARBA" id="ARBA00023136"/>
    </source>
</evidence>
<dbReference type="SUPFAM" id="SSF82866">
    <property type="entry name" value="Multidrug efflux transporter AcrB transmembrane domain"/>
    <property type="match status" value="2"/>
</dbReference>
<evidence type="ECO:0000256" key="1">
    <source>
        <dbReference type="ARBA" id="ARBA00004429"/>
    </source>
</evidence>
<keyword evidence="7 9" id="KW-1133">Transmembrane helix</keyword>
<evidence type="ECO:0000313" key="10">
    <source>
        <dbReference type="EMBL" id="WWV65350.1"/>
    </source>
</evidence>
<evidence type="ECO:0000313" key="11">
    <source>
        <dbReference type="Proteomes" id="UP001320603"/>
    </source>
</evidence>
<dbReference type="Gene3D" id="3.30.70.1440">
    <property type="entry name" value="Multidrug efflux transporter AcrB pore domain"/>
    <property type="match status" value="1"/>
</dbReference>
<accession>A0ABZ2IPP1</accession>
<feature type="transmembrane region" description="Helical" evidence="9">
    <location>
        <begin position="897"/>
        <end position="917"/>
    </location>
</feature>
<organism evidence="10 11">
    <name type="scientific">Parabacteroides absconsus</name>
    <dbReference type="NCBI Taxonomy" id="2951805"/>
    <lineage>
        <taxon>Bacteria</taxon>
        <taxon>Pseudomonadati</taxon>
        <taxon>Bacteroidota</taxon>
        <taxon>Bacteroidia</taxon>
        <taxon>Bacteroidales</taxon>
        <taxon>Tannerellaceae</taxon>
        <taxon>Parabacteroides</taxon>
    </lineage>
</organism>
<reference evidence="10 11" key="1">
    <citation type="submission" date="2024-02" db="EMBL/GenBank/DDBJ databases">
        <title>Whole genome sequencing of Parabacteroides sp. AD58.</title>
        <authorList>
            <person name="Chaplin A.V."/>
            <person name="Pikina A.P."/>
            <person name="Sokolova S.R."/>
            <person name="Korostin D.O."/>
            <person name="Efimov B.A."/>
        </authorList>
    </citation>
    <scope>NUCLEOTIDE SEQUENCE [LARGE SCALE GENOMIC DNA]</scope>
    <source>
        <strain evidence="10 11">AD58</strain>
    </source>
</reference>
<keyword evidence="8 9" id="KW-0472">Membrane</keyword>
<dbReference type="NCBIfam" id="TIGR00915">
    <property type="entry name" value="2A0602"/>
    <property type="match status" value="1"/>
</dbReference>
<name>A0ABZ2IPP1_9BACT</name>
<feature type="transmembrane region" description="Helical" evidence="9">
    <location>
        <begin position="12"/>
        <end position="33"/>
    </location>
</feature>
<comment type="similarity">
    <text evidence="2">Belongs to the resistance-nodulation-cell division (RND) (TC 2.A.6) family.</text>
</comment>
<feature type="transmembrane region" description="Helical" evidence="9">
    <location>
        <begin position="538"/>
        <end position="556"/>
    </location>
</feature>
<dbReference type="RefSeq" id="WP_251967565.1">
    <property type="nucleotide sequence ID" value="NZ_CP146284.1"/>
</dbReference>
<keyword evidence="3" id="KW-0813">Transport</keyword>